<comment type="similarity">
    <text evidence="1">Belongs to the short-chain dehydrogenases/reductases (SDR) family.</text>
</comment>
<dbReference type="RefSeq" id="WP_090746071.1">
    <property type="nucleotide sequence ID" value="NZ_FOBW01000008.1"/>
</dbReference>
<dbReference type="AlphaFoldDB" id="A0A1H8DBR7"/>
<dbReference type="STRING" id="930146.SAMN05192533_108162"/>
<dbReference type="GO" id="GO:0016491">
    <property type="term" value="F:oxidoreductase activity"/>
    <property type="evidence" value="ECO:0007669"/>
    <property type="project" value="UniProtKB-KW"/>
</dbReference>
<dbReference type="Pfam" id="PF13561">
    <property type="entry name" value="adh_short_C2"/>
    <property type="match status" value="1"/>
</dbReference>
<name>A0A1H8DBR7_9BACI</name>
<dbReference type="PRINTS" id="PR00080">
    <property type="entry name" value="SDRFAMILY"/>
</dbReference>
<keyword evidence="4" id="KW-1185">Reference proteome</keyword>
<sequence>MGRVQDQVAIVTGGASGIGYATALKLAKEGAKIVIGDFNQHGAEQTAKEIKLNGGEAFGLFMDAAKEDSIKNLIDFTVESFGKIDILFNNVGSTDLNKDLDVVNLDLDEWDRLMDVNVKSIVIGCKYAVPHLIKSGGGSIINTASMAGFTGDSIRTAYGSSKAAVVNLTRYIAAQYGKYSIRCNAVAPGLILTPASERNLPPDILELFLKHNALSYHGKPDDIANAVLFLASNESKFITGQTLQIEGGHYISNPTMPDFNAFTSE</sequence>
<dbReference type="Proteomes" id="UP000198553">
    <property type="component" value="Unassembled WGS sequence"/>
</dbReference>
<keyword evidence="2" id="KW-0560">Oxidoreductase</keyword>
<dbReference type="FunFam" id="3.40.50.720:FF:000084">
    <property type="entry name" value="Short-chain dehydrogenase reductase"/>
    <property type="match status" value="1"/>
</dbReference>
<dbReference type="CDD" id="cd05233">
    <property type="entry name" value="SDR_c"/>
    <property type="match status" value="1"/>
</dbReference>
<dbReference type="Gene3D" id="3.40.50.720">
    <property type="entry name" value="NAD(P)-binding Rossmann-like Domain"/>
    <property type="match status" value="1"/>
</dbReference>
<dbReference type="PANTHER" id="PTHR24321:SF8">
    <property type="entry name" value="ESTRADIOL 17-BETA-DEHYDROGENASE 8-RELATED"/>
    <property type="match status" value="1"/>
</dbReference>
<dbReference type="EMBL" id="FOBW01000008">
    <property type="protein sequence ID" value="SEN04821.1"/>
    <property type="molecule type" value="Genomic_DNA"/>
</dbReference>
<evidence type="ECO:0000313" key="3">
    <source>
        <dbReference type="EMBL" id="SEN04821.1"/>
    </source>
</evidence>
<organism evidence="3 4">
    <name type="scientific">Mesobacillus persicus</name>
    <dbReference type="NCBI Taxonomy" id="930146"/>
    <lineage>
        <taxon>Bacteria</taxon>
        <taxon>Bacillati</taxon>
        <taxon>Bacillota</taxon>
        <taxon>Bacilli</taxon>
        <taxon>Bacillales</taxon>
        <taxon>Bacillaceae</taxon>
        <taxon>Mesobacillus</taxon>
    </lineage>
</organism>
<dbReference type="PRINTS" id="PR00081">
    <property type="entry name" value="GDHRDH"/>
</dbReference>
<dbReference type="OrthoDB" id="9803333at2"/>
<dbReference type="InterPro" id="IPR002347">
    <property type="entry name" value="SDR_fam"/>
</dbReference>
<gene>
    <name evidence="3" type="ORF">SAMN05192533_108162</name>
</gene>
<dbReference type="InterPro" id="IPR036291">
    <property type="entry name" value="NAD(P)-bd_dom_sf"/>
</dbReference>
<dbReference type="PANTHER" id="PTHR24321">
    <property type="entry name" value="DEHYDROGENASES, SHORT CHAIN"/>
    <property type="match status" value="1"/>
</dbReference>
<dbReference type="GO" id="GO:0008206">
    <property type="term" value="P:bile acid metabolic process"/>
    <property type="evidence" value="ECO:0007669"/>
    <property type="project" value="UniProtKB-ARBA"/>
</dbReference>
<accession>A0A1H8DBR7</accession>
<evidence type="ECO:0000313" key="4">
    <source>
        <dbReference type="Proteomes" id="UP000198553"/>
    </source>
</evidence>
<dbReference type="SUPFAM" id="SSF51735">
    <property type="entry name" value="NAD(P)-binding Rossmann-fold domains"/>
    <property type="match status" value="1"/>
</dbReference>
<protein>
    <submittedName>
        <fullName evidence="3">NAD(P)-dependent dehydrogenase, short-chain alcohol dehydrogenase family</fullName>
    </submittedName>
</protein>
<evidence type="ECO:0000256" key="1">
    <source>
        <dbReference type="ARBA" id="ARBA00006484"/>
    </source>
</evidence>
<dbReference type="NCBIfam" id="NF005559">
    <property type="entry name" value="PRK07231.1"/>
    <property type="match status" value="1"/>
</dbReference>
<proteinExistence type="inferred from homology"/>
<evidence type="ECO:0000256" key="2">
    <source>
        <dbReference type="ARBA" id="ARBA00023002"/>
    </source>
</evidence>
<reference evidence="4" key="1">
    <citation type="submission" date="2016-10" db="EMBL/GenBank/DDBJ databases">
        <authorList>
            <person name="Varghese N."/>
            <person name="Submissions S."/>
        </authorList>
    </citation>
    <scope>NUCLEOTIDE SEQUENCE [LARGE SCALE GENOMIC DNA]</scope>
    <source>
        <strain evidence="4">B48,IBRC-M 10115,DSM 25386,CECT 8001</strain>
    </source>
</reference>